<feature type="signal peptide" evidence="1">
    <location>
        <begin position="1"/>
        <end position="23"/>
    </location>
</feature>
<dbReference type="EMBL" id="CP089984">
    <property type="protein sequence ID" value="WXB15659.1"/>
    <property type="molecule type" value="Genomic_DNA"/>
</dbReference>
<reference evidence="2 3" key="1">
    <citation type="submission" date="2021-12" db="EMBL/GenBank/DDBJ databases">
        <title>Discovery of the Pendulisporaceae a myxobacterial family with distinct sporulation behavior and unique specialized metabolism.</title>
        <authorList>
            <person name="Garcia R."/>
            <person name="Popoff A."/>
            <person name="Bader C.D."/>
            <person name="Loehr J."/>
            <person name="Walesch S."/>
            <person name="Walt C."/>
            <person name="Boldt J."/>
            <person name="Bunk B."/>
            <person name="Haeckl F.J.F.P.J."/>
            <person name="Gunesch A.P."/>
            <person name="Birkelbach J."/>
            <person name="Nuebel U."/>
            <person name="Pietschmann T."/>
            <person name="Bach T."/>
            <person name="Mueller R."/>
        </authorList>
    </citation>
    <scope>NUCLEOTIDE SEQUENCE [LARGE SCALE GENOMIC DNA]</scope>
    <source>
        <strain evidence="2 3">MSr11954</strain>
    </source>
</reference>
<proteinExistence type="predicted"/>
<sequence>MGQRVAALAIACALTAGARMAHADPSSVTPQQGYDLGEVQGARSLAMAGAQNATGMSTTALFLNPANLPYTRVYHFEALASFSPEARRTNFGGAIADSSTSRLAGALGGVWSQMDGDGARRQWTDLRAALAYALGDQISIGITGRFLRASQGVSNGAFGDSPVSDGTRGDPVVNHFTFDAGVTIAPVNGLFFGVVGHNLTNPGHSLVPTTLAGGVGYTRELFTVEANAMADFTTWKGTRGRFMLGGEFMLLQHIPLRAGYRYDAGQQTHAVSAGLGYVDKKWSVELSGRRDVSAEHPMTLFSIALRYFHDPKAFEGSKDDDNTGSDSQQ</sequence>
<organism evidence="2 3">
    <name type="scientific">Pendulispora albinea</name>
    <dbReference type="NCBI Taxonomy" id="2741071"/>
    <lineage>
        <taxon>Bacteria</taxon>
        <taxon>Pseudomonadati</taxon>
        <taxon>Myxococcota</taxon>
        <taxon>Myxococcia</taxon>
        <taxon>Myxococcales</taxon>
        <taxon>Sorangiineae</taxon>
        <taxon>Pendulisporaceae</taxon>
        <taxon>Pendulispora</taxon>
    </lineage>
</organism>
<protein>
    <recommendedName>
        <fullName evidence="4">PorV/PorQ family protein</fullName>
    </recommendedName>
</protein>
<gene>
    <name evidence="2" type="ORF">LZC94_48580</name>
</gene>
<dbReference type="Gene3D" id="2.40.160.60">
    <property type="entry name" value="Outer membrane protein transport protein (OMPP1/FadL/TodX)"/>
    <property type="match status" value="1"/>
</dbReference>
<name>A0ABZ2M1E9_9BACT</name>
<feature type="chain" id="PRO_5047392985" description="PorV/PorQ family protein" evidence="1">
    <location>
        <begin position="24"/>
        <end position="329"/>
    </location>
</feature>
<dbReference type="SUPFAM" id="SSF56935">
    <property type="entry name" value="Porins"/>
    <property type="match status" value="1"/>
</dbReference>
<evidence type="ECO:0000256" key="1">
    <source>
        <dbReference type="SAM" id="SignalP"/>
    </source>
</evidence>
<dbReference type="RefSeq" id="WP_394825294.1">
    <property type="nucleotide sequence ID" value="NZ_CP089984.1"/>
</dbReference>
<evidence type="ECO:0000313" key="3">
    <source>
        <dbReference type="Proteomes" id="UP001370348"/>
    </source>
</evidence>
<dbReference type="Proteomes" id="UP001370348">
    <property type="component" value="Chromosome"/>
</dbReference>
<accession>A0ABZ2M1E9</accession>
<keyword evidence="3" id="KW-1185">Reference proteome</keyword>
<keyword evidence="1" id="KW-0732">Signal</keyword>
<evidence type="ECO:0008006" key="4">
    <source>
        <dbReference type="Google" id="ProtNLM"/>
    </source>
</evidence>
<evidence type="ECO:0000313" key="2">
    <source>
        <dbReference type="EMBL" id="WXB15659.1"/>
    </source>
</evidence>